<dbReference type="EMBL" id="CH476642">
    <property type="protein sequence ID" value="EDN97818.1"/>
    <property type="molecule type" value="Genomic_DNA"/>
</dbReference>
<reference evidence="2" key="1">
    <citation type="journal article" date="2011" name="PLoS Genet.">
        <title>Genomic analysis of the necrotrophic fungal pathogens Sclerotinia sclerotiorum and Botrytis cinerea.</title>
        <authorList>
            <person name="Amselem J."/>
            <person name="Cuomo C.A."/>
            <person name="van Kan J.A."/>
            <person name="Viaud M."/>
            <person name="Benito E.P."/>
            <person name="Couloux A."/>
            <person name="Coutinho P.M."/>
            <person name="de Vries R.P."/>
            <person name="Dyer P.S."/>
            <person name="Fillinger S."/>
            <person name="Fournier E."/>
            <person name="Gout L."/>
            <person name="Hahn M."/>
            <person name="Kohn L."/>
            <person name="Lapalu N."/>
            <person name="Plummer K.M."/>
            <person name="Pradier J.M."/>
            <person name="Quevillon E."/>
            <person name="Sharon A."/>
            <person name="Simon A."/>
            <person name="ten Have A."/>
            <person name="Tudzynski B."/>
            <person name="Tudzynski P."/>
            <person name="Wincker P."/>
            <person name="Andrew M."/>
            <person name="Anthouard V."/>
            <person name="Beever R.E."/>
            <person name="Beffa R."/>
            <person name="Benoit I."/>
            <person name="Bouzid O."/>
            <person name="Brault B."/>
            <person name="Chen Z."/>
            <person name="Choquer M."/>
            <person name="Collemare J."/>
            <person name="Cotton P."/>
            <person name="Danchin E.G."/>
            <person name="Da Silva C."/>
            <person name="Gautier A."/>
            <person name="Giraud C."/>
            <person name="Giraud T."/>
            <person name="Gonzalez C."/>
            <person name="Grossetete S."/>
            <person name="Guldener U."/>
            <person name="Henrissat B."/>
            <person name="Howlett B.J."/>
            <person name="Kodira C."/>
            <person name="Kretschmer M."/>
            <person name="Lappartient A."/>
            <person name="Leroch M."/>
            <person name="Levis C."/>
            <person name="Mauceli E."/>
            <person name="Neuveglise C."/>
            <person name="Oeser B."/>
            <person name="Pearson M."/>
            <person name="Poulain J."/>
            <person name="Poussereau N."/>
            <person name="Quesneville H."/>
            <person name="Rascle C."/>
            <person name="Schumacher J."/>
            <person name="Segurens B."/>
            <person name="Sexton A."/>
            <person name="Silva E."/>
            <person name="Sirven C."/>
            <person name="Soanes D.M."/>
            <person name="Talbot N.J."/>
            <person name="Templeton M."/>
            <person name="Yandava C."/>
            <person name="Yarden O."/>
            <person name="Zeng Q."/>
            <person name="Rollins J.A."/>
            <person name="Lebrun M.H."/>
            <person name="Dickman M."/>
        </authorList>
    </citation>
    <scope>NUCLEOTIDE SEQUENCE [LARGE SCALE GENOMIC DNA]</scope>
    <source>
        <strain evidence="2">ATCC 18683 / 1980 / Ss-1</strain>
    </source>
</reference>
<dbReference type="RefSeq" id="XP_001586097.1">
    <property type="nucleotide sequence ID" value="XM_001586047.1"/>
</dbReference>
<dbReference type="GeneID" id="5482184"/>
<organism evidence="1 2">
    <name type="scientific">Sclerotinia sclerotiorum (strain ATCC 18683 / 1980 / Ss-1)</name>
    <name type="common">White mold</name>
    <name type="synonym">Whetzelinia sclerotiorum</name>
    <dbReference type="NCBI Taxonomy" id="665079"/>
    <lineage>
        <taxon>Eukaryota</taxon>
        <taxon>Fungi</taxon>
        <taxon>Dikarya</taxon>
        <taxon>Ascomycota</taxon>
        <taxon>Pezizomycotina</taxon>
        <taxon>Leotiomycetes</taxon>
        <taxon>Helotiales</taxon>
        <taxon>Sclerotiniaceae</taxon>
        <taxon>Sclerotinia</taxon>
    </lineage>
</organism>
<name>A7F4Z7_SCLS1</name>
<keyword evidence="2" id="KW-1185">Reference proteome</keyword>
<dbReference type="InParanoid" id="A7F4Z7"/>
<protein>
    <submittedName>
        <fullName evidence="1">Uncharacterized protein</fullName>
    </submittedName>
</protein>
<gene>
    <name evidence="1" type="ORF">SS1G_12672</name>
</gene>
<sequence length="124" mass="13862">MCNKQHREVYNSVRLYHNRWDLLLHIRLGFLAGLELITRDLACDGQNCDMTVNMAFSTTDVFIKDQMPQFRTLTFDGIYDTCNGGGSGRITVRDETGFIEALFEDGTATCPATTNTFYCAAASA</sequence>
<dbReference type="AlphaFoldDB" id="A7F4Z7"/>
<evidence type="ECO:0000313" key="1">
    <source>
        <dbReference type="EMBL" id="EDN97818.1"/>
    </source>
</evidence>
<accession>A7F4Z7</accession>
<dbReference type="Proteomes" id="UP000001312">
    <property type="component" value="Unassembled WGS sequence"/>
</dbReference>
<evidence type="ECO:0000313" key="2">
    <source>
        <dbReference type="Proteomes" id="UP000001312"/>
    </source>
</evidence>
<proteinExistence type="predicted"/>
<dbReference type="KEGG" id="ssl:SS1G_12672"/>